<dbReference type="InterPro" id="IPR006840">
    <property type="entry name" value="ChaC"/>
</dbReference>
<dbReference type="Gene3D" id="3.10.490.10">
    <property type="entry name" value="Gamma-glutamyl cyclotransferase-like"/>
    <property type="match status" value="1"/>
</dbReference>
<accession>B3R5P1</accession>
<dbReference type="GO" id="GO:0005737">
    <property type="term" value="C:cytoplasm"/>
    <property type="evidence" value="ECO:0007669"/>
    <property type="project" value="TreeGrafter"/>
</dbReference>
<dbReference type="EMBL" id="CU633749">
    <property type="protein sequence ID" value="CAQ70216.1"/>
    <property type="molecule type" value="Genomic_DNA"/>
</dbReference>
<evidence type="ECO:0000256" key="3">
    <source>
        <dbReference type="SAM" id="MobiDB-lite"/>
    </source>
</evidence>
<gene>
    <name evidence="4" type="ordered locus">RALTA_A2282</name>
</gene>
<keyword evidence="5" id="KW-1185">Reference proteome</keyword>
<dbReference type="SUPFAM" id="SSF110857">
    <property type="entry name" value="Gamma-glutamyl cyclotransferase-like"/>
    <property type="match status" value="1"/>
</dbReference>
<dbReference type="EC" id="4.3.2.7" evidence="1"/>
<dbReference type="InterPro" id="IPR013024">
    <property type="entry name" value="GGCT-like"/>
</dbReference>
<name>B3R5P1_CUPTR</name>
<dbReference type="Proteomes" id="UP000001692">
    <property type="component" value="Chromosome 1"/>
</dbReference>
<evidence type="ECO:0000313" key="5">
    <source>
        <dbReference type="Proteomes" id="UP000001692"/>
    </source>
</evidence>
<dbReference type="eggNOG" id="COG3703">
    <property type="taxonomic scope" value="Bacteria"/>
</dbReference>
<sequence length="270" mass="29794">MAFPAPARDAALIYACSMGITRQDLESDRLRTSLCSTPVASSLLPEAALEQSLADTLARRPDDPALGGDVWVFGYGSLIWNPMVVHTERQRATVHGYHRGFYLYSRINRGTWDNPGLVLGLDRGGCCHGMVFRVPSQVVEQEFRVLWRREMLTGAYHPRWLRIRVGTPGAPEQRALAFVMNRSHEAYAGRLPDASVVERLRHATGLYGPAREYLQQTLLGLATNGVDDPYLGRLWRQLQAGDAADADHAGRAAAHAPDDAPLPASPRETV</sequence>
<reference evidence="4 5" key="1">
    <citation type="journal article" date="2008" name="Genome Res.">
        <title>Genome sequence of the beta-rhizobium Cupriavidus taiwanensis and comparative genomics of rhizobia.</title>
        <authorList>
            <person name="Amadou C."/>
            <person name="Pascal G."/>
            <person name="Mangenot S."/>
            <person name="Glew M."/>
            <person name="Bontemps C."/>
            <person name="Capela D."/>
            <person name="Carrere S."/>
            <person name="Cruveiller S."/>
            <person name="Dossat C."/>
            <person name="Lajus A."/>
            <person name="Marchetti M."/>
            <person name="Poinsot V."/>
            <person name="Rouy Z."/>
            <person name="Servin B."/>
            <person name="Saad M."/>
            <person name="Schenowitz C."/>
            <person name="Barbe V."/>
            <person name="Batut J."/>
            <person name="Medigue C."/>
            <person name="Masson-Boivin C."/>
        </authorList>
    </citation>
    <scope>NUCLEOTIDE SEQUENCE [LARGE SCALE GENOMIC DNA]</scope>
    <source>
        <strain evidence="5">DSM 17343 / BCRC 17206 / CCUG 44338 / CIP 107171 / LMG 19424 / R1</strain>
    </source>
</reference>
<evidence type="ECO:0000256" key="1">
    <source>
        <dbReference type="ARBA" id="ARBA00012344"/>
    </source>
</evidence>
<protein>
    <recommendedName>
        <fullName evidence="1">glutathione-specific gamma-glutamylcyclotransferase</fullName>
        <ecNumber evidence="1">4.3.2.7</ecNumber>
    </recommendedName>
</protein>
<dbReference type="KEGG" id="cti:RALTA_A2282"/>
<organism evidence="4 5">
    <name type="scientific">Cupriavidus taiwanensis (strain DSM 17343 / BCRC 17206 / CCUG 44338 / CIP 107171 / LMG 19424 / R1)</name>
    <name type="common">Ralstonia taiwanensis (strain LMG 19424)</name>
    <dbReference type="NCBI Taxonomy" id="977880"/>
    <lineage>
        <taxon>Bacteria</taxon>
        <taxon>Pseudomonadati</taxon>
        <taxon>Pseudomonadota</taxon>
        <taxon>Betaproteobacteria</taxon>
        <taxon>Burkholderiales</taxon>
        <taxon>Burkholderiaceae</taxon>
        <taxon>Cupriavidus</taxon>
    </lineage>
</organism>
<dbReference type="Pfam" id="PF04752">
    <property type="entry name" value="ChaC"/>
    <property type="match status" value="1"/>
</dbReference>
<feature type="region of interest" description="Disordered" evidence="3">
    <location>
        <begin position="246"/>
        <end position="270"/>
    </location>
</feature>
<feature type="compositionally biased region" description="Low complexity" evidence="3">
    <location>
        <begin position="251"/>
        <end position="262"/>
    </location>
</feature>
<evidence type="ECO:0000256" key="2">
    <source>
        <dbReference type="ARBA" id="ARBA00023239"/>
    </source>
</evidence>
<dbReference type="CDD" id="cd06661">
    <property type="entry name" value="GGCT_like"/>
    <property type="match status" value="1"/>
</dbReference>
<dbReference type="AlphaFoldDB" id="B3R5P1"/>
<dbReference type="HOGENOM" id="CLU_070703_1_2_4"/>
<dbReference type="GO" id="GO:0061928">
    <property type="term" value="F:glutathione specific gamma-glutamylcyclotransferase activity"/>
    <property type="evidence" value="ECO:0007669"/>
    <property type="project" value="UniProtKB-EC"/>
</dbReference>
<evidence type="ECO:0000313" key="4">
    <source>
        <dbReference type="EMBL" id="CAQ70216.1"/>
    </source>
</evidence>
<dbReference type="PANTHER" id="PTHR12192:SF2">
    <property type="entry name" value="GLUTATHIONE-SPECIFIC GAMMA-GLUTAMYLCYCLOTRANSFERASE 2"/>
    <property type="match status" value="1"/>
</dbReference>
<dbReference type="InterPro" id="IPR036568">
    <property type="entry name" value="GGCT-like_sf"/>
</dbReference>
<keyword evidence="2" id="KW-0456">Lyase</keyword>
<dbReference type="PANTHER" id="PTHR12192">
    <property type="entry name" value="CATION TRANSPORT PROTEIN CHAC-RELATED"/>
    <property type="match status" value="1"/>
</dbReference>
<dbReference type="GO" id="GO:0006751">
    <property type="term" value="P:glutathione catabolic process"/>
    <property type="evidence" value="ECO:0007669"/>
    <property type="project" value="InterPro"/>
</dbReference>
<proteinExistence type="predicted"/>